<feature type="transmembrane region" description="Helical" evidence="7">
    <location>
        <begin position="388"/>
        <end position="415"/>
    </location>
</feature>
<feature type="transmembrane region" description="Helical" evidence="7">
    <location>
        <begin position="361"/>
        <end position="382"/>
    </location>
</feature>
<keyword evidence="3 7" id="KW-0812">Transmembrane</keyword>
<gene>
    <name evidence="9" type="ORF">C1SCF055_LOCUS25595</name>
</gene>
<evidence type="ECO:0000256" key="1">
    <source>
        <dbReference type="ARBA" id="ARBA00004141"/>
    </source>
</evidence>
<comment type="function">
    <text evidence="7">Choline transporter.</text>
</comment>
<feature type="region of interest" description="Disordered" evidence="8">
    <location>
        <begin position="1"/>
        <end position="23"/>
    </location>
</feature>
<dbReference type="OrthoDB" id="414473at2759"/>
<dbReference type="EMBL" id="CAMXCT030002624">
    <property type="protein sequence ID" value="CAL4786708.1"/>
    <property type="molecule type" value="Genomic_DNA"/>
</dbReference>
<dbReference type="InterPro" id="IPR007603">
    <property type="entry name" value="Choline_transptr-like"/>
</dbReference>
<proteinExistence type="inferred from homology"/>
<evidence type="ECO:0000313" key="10">
    <source>
        <dbReference type="EMBL" id="CAL4786708.1"/>
    </source>
</evidence>
<name>A0A9P1G4M3_9DINO</name>
<dbReference type="EMBL" id="CAMXCT010002624">
    <property type="protein sequence ID" value="CAI3999396.1"/>
    <property type="molecule type" value="Genomic_DNA"/>
</dbReference>
<feature type="transmembrane region" description="Helical" evidence="7">
    <location>
        <begin position="57"/>
        <end position="78"/>
    </location>
</feature>
<evidence type="ECO:0000313" key="11">
    <source>
        <dbReference type="Proteomes" id="UP001152797"/>
    </source>
</evidence>
<dbReference type="GO" id="GO:0005886">
    <property type="term" value="C:plasma membrane"/>
    <property type="evidence" value="ECO:0007669"/>
    <property type="project" value="UniProtKB-SubCell"/>
</dbReference>
<protein>
    <recommendedName>
        <fullName evidence="7">Choline transporter-like protein</fullName>
    </recommendedName>
</protein>
<feature type="transmembrane region" description="Helical" evidence="7">
    <location>
        <begin position="436"/>
        <end position="467"/>
    </location>
</feature>
<evidence type="ECO:0000256" key="7">
    <source>
        <dbReference type="RuleBase" id="RU368066"/>
    </source>
</evidence>
<feature type="transmembrane region" description="Helical" evidence="7">
    <location>
        <begin position="280"/>
        <end position="301"/>
    </location>
</feature>
<keyword evidence="4 7" id="KW-1133">Transmembrane helix</keyword>
<dbReference type="EMBL" id="CAMXCT020002624">
    <property type="protein sequence ID" value="CAL1152771.1"/>
    <property type="molecule type" value="Genomic_DNA"/>
</dbReference>
<dbReference type="AlphaFoldDB" id="A0A9P1G4M3"/>
<keyword evidence="11" id="KW-1185">Reference proteome</keyword>
<evidence type="ECO:0000256" key="3">
    <source>
        <dbReference type="ARBA" id="ARBA00022692"/>
    </source>
</evidence>
<feature type="transmembrane region" description="Helical" evidence="7">
    <location>
        <begin position="498"/>
        <end position="519"/>
    </location>
</feature>
<feature type="transmembrane region" description="Helical" evidence="7">
    <location>
        <begin position="254"/>
        <end position="273"/>
    </location>
</feature>
<accession>A0A9P1G4M3</accession>
<dbReference type="PANTHER" id="PTHR12385">
    <property type="entry name" value="CHOLINE TRANSPORTER-LIKE (SLC FAMILY 44)"/>
    <property type="match status" value="1"/>
</dbReference>
<evidence type="ECO:0000313" key="9">
    <source>
        <dbReference type="EMBL" id="CAI3999396.1"/>
    </source>
</evidence>
<dbReference type="GO" id="GO:0022857">
    <property type="term" value="F:transmembrane transporter activity"/>
    <property type="evidence" value="ECO:0007669"/>
    <property type="project" value="UniProtKB-UniRule"/>
</dbReference>
<comment type="subcellular location">
    <subcellularLocation>
        <location evidence="7">Cell membrane</location>
        <topology evidence="7">Multi-pass membrane protein</topology>
    </subcellularLocation>
    <subcellularLocation>
        <location evidence="1">Membrane</location>
        <topology evidence="1">Multi-pass membrane protein</topology>
    </subcellularLocation>
</comment>
<feature type="compositionally biased region" description="Basic and acidic residues" evidence="8">
    <location>
        <begin position="1"/>
        <end position="15"/>
    </location>
</feature>
<feature type="transmembrane region" description="Helical" evidence="7">
    <location>
        <begin position="333"/>
        <end position="354"/>
    </location>
</feature>
<feature type="transmembrane region" description="Helical" evidence="7">
    <location>
        <begin position="638"/>
        <end position="658"/>
    </location>
</feature>
<organism evidence="9">
    <name type="scientific">Cladocopium goreaui</name>
    <dbReference type="NCBI Taxonomy" id="2562237"/>
    <lineage>
        <taxon>Eukaryota</taxon>
        <taxon>Sar</taxon>
        <taxon>Alveolata</taxon>
        <taxon>Dinophyceae</taxon>
        <taxon>Suessiales</taxon>
        <taxon>Symbiodiniaceae</taxon>
        <taxon>Cladocopium</taxon>
    </lineage>
</organism>
<dbReference type="Proteomes" id="UP001152797">
    <property type="component" value="Unassembled WGS sequence"/>
</dbReference>
<evidence type="ECO:0000256" key="2">
    <source>
        <dbReference type="ARBA" id="ARBA00007168"/>
    </source>
</evidence>
<evidence type="ECO:0000256" key="6">
    <source>
        <dbReference type="ARBA" id="ARBA00023180"/>
    </source>
</evidence>
<dbReference type="Pfam" id="PF04515">
    <property type="entry name" value="Choline_transpo"/>
    <property type="match status" value="1"/>
</dbReference>
<keyword evidence="6" id="KW-0325">Glycoprotein</keyword>
<keyword evidence="5 7" id="KW-0472">Membrane</keyword>
<dbReference type="PANTHER" id="PTHR12385:SF14">
    <property type="entry name" value="CHOLINE TRANSPORTER-LIKE 2"/>
    <property type="match status" value="1"/>
</dbReference>
<reference evidence="10 11" key="2">
    <citation type="submission" date="2024-05" db="EMBL/GenBank/DDBJ databases">
        <authorList>
            <person name="Chen Y."/>
            <person name="Shah S."/>
            <person name="Dougan E. K."/>
            <person name="Thang M."/>
            <person name="Chan C."/>
        </authorList>
    </citation>
    <scope>NUCLEOTIDE SEQUENCE [LARGE SCALE GENOMIC DNA]</scope>
</reference>
<comment type="similarity">
    <text evidence="2 7">Belongs to the CTL (choline transporter-like) family.</text>
</comment>
<reference evidence="9" key="1">
    <citation type="submission" date="2022-10" db="EMBL/GenBank/DDBJ databases">
        <authorList>
            <person name="Chen Y."/>
            <person name="Dougan E. K."/>
            <person name="Chan C."/>
            <person name="Rhodes N."/>
            <person name="Thang M."/>
        </authorList>
    </citation>
    <scope>NUCLEOTIDE SEQUENCE</scope>
</reference>
<comment type="caution">
    <text evidence="9">The sequence shown here is derived from an EMBL/GenBank/DDBJ whole genome shotgun (WGS) entry which is preliminary data.</text>
</comment>
<evidence type="ECO:0000256" key="4">
    <source>
        <dbReference type="ARBA" id="ARBA00022989"/>
    </source>
</evidence>
<evidence type="ECO:0000256" key="5">
    <source>
        <dbReference type="ARBA" id="ARBA00023136"/>
    </source>
</evidence>
<evidence type="ECO:0000256" key="8">
    <source>
        <dbReference type="SAM" id="MobiDB-lite"/>
    </source>
</evidence>
<sequence length="700" mass="77427">MRELLREEEQKEQRLPLKAAEPTPRKLAVFSASEEPDPNLTPDEQKAHIRKRTCTDVFCVLLFAGAIVGLFEVLRYGFQNGDTRRIYYGLNWEGELCGLDEPVKDKPLLYWCTKPGDSTLSEDLLNNFSLPTELKDPSGAIVSLINKIVTPGEALDLLHPICVASCPVDSGSFHPCLQSVNTEKGTKSFDGSFLQTSDFISKLVQDVETITFAHRFCMPKESFAWTIETLNETVEGTATEVMYGLAEIVEARKIFLFTGCMAVVLSYLFMFTLDCLAFPVVYTTLTICVVGPIGASLYFIYGAFHQEISTALIEDAGWNVVLPEAITTSDRNWDIICSILCLILGIGVACFWCCKSKSINFVIVAVKATIRVLYDVPTLILLPSLNTAARAIVLILAMWGLALVVSVGEVAAYDIHSWVPQGLARTFEHTQDERLYILYYIFACAWIYELLLALQQFVVAYTVLIWYNAPLNNGKKKVPCAPIVRAAFMGLTYHLGSLAFGAVLLAFFRIIYILVTFFYNQNKKNEDEQTNGVVKAATACCCCCLNCFEQVLRYLNSGAYVMVAVNSDNYCQGADRAVKLMLTEFVAIGALEGSTFLFQTLGNISIPAAGGYLTYLMVTQLEQFNSVASVDYIAQPKVIAVAGGLVCLGVSMSFMSIFDTVSDAMLFAFMTDEDWRKQHGLPPNPNIPENLMGLIKAGES</sequence>